<dbReference type="OrthoDB" id="6513042at2759"/>
<dbReference type="InterPro" id="IPR041679">
    <property type="entry name" value="DNA2/NAM7-like_C"/>
</dbReference>
<dbReference type="Proteomes" id="UP000054166">
    <property type="component" value="Unassembled WGS sequence"/>
</dbReference>
<evidence type="ECO:0000259" key="1">
    <source>
        <dbReference type="Pfam" id="PF13087"/>
    </source>
</evidence>
<name>A0A0C3BSJ2_PILCF</name>
<dbReference type="Gene3D" id="3.40.50.300">
    <property type="entry name" value="P-loop containing nucleotide triphosphate hydrolases"/>
    <property type="match status" value="1"/>
</dbReference>
<gene>
    <name evidence="2" type="ORF">PILCRDRAFT_89619</name>
</gene>
<dbReference type="InterPro" id="IPR027417">
    <property type="entry name" value="P-loop_NTPase"/>
</dbReference>
<proteinExistence type="predicted"/>
<keyword evidence="3" id="KW-1185">Reference proteome</keyword>
<protein>
    <recommendedName>
        <fullName evidence="1">DNA2/NAM7 helicase-like C-terminal domain-containing protein</fullName>
    </recommendedName>
</protein>
<dbReference type="Pfam" id="PF13087">
    <property type="entry name" value="AAA_12"/>
    <property type="match status" value="1"/>
</dbReference>
<evidence type="ECO:0000313" key="3">
    <source>
        <dbReference type="Proteomes" id="UP000054166"/>
    </source>
</evidence>
<dbReference type="InParanoid" id="A0A0C3BSJ2"/>
<feature type="domain" description="DNA2/NAM7 helicase-like C-terminal" evidence="1">
    <location>
        <begin position="8"/>
        <end position="80"/>
    </location>
</feature>
<reference evidence="3" key="2">
    <citation type="submission" date="2015-01" db="EMBL/GenBank/DDBJ databases">
        <title>Evolutionary Origins and Diversification of the Mycorrhizal Mutualists.</title>
        <authorList>
            <consortium name="DOE Joint Genome Institute"/>
            <consortium name="Mycorrhizal Genomics Consortium"/>
            <person name="Kohler A."/>
            <person name="Kuo A."/>
            <person name="Nagy L.G."/>
            <person name="Floudas D."/>
            <person name="Copeland A."/>
            <person name="Barry K.W."/>
            <person name="Cichocki N."/>
            <person name="Veneault-Fourrey C."/>
            <person name="LaButti K."/>
            <person name="Lindquist E.A."/>
            <person name="Lipzen A."/>
            <person name="Lundell T."/>
            <person name="Morin E."/>
            <person name="Murat C."/>
            <person name="Riley R."/>
            <person name="Ohm R."/>
            <person name="Sun H."/>
            <person name="Tunlid A."/>
            <person name="Henrissat B."/>
            <person name="Grigoriev I.V."/>
            <person name="Hibbett D.S."/>
            <person name="Martin F."/>
        </authorList>
    </citation>
    <scope>NUCLEOTIDE SEQUENCE [LARGE SCALE GENOMIC DNA]</scope>
    <source>
        <strain evidence="3">F 1598</strain>
    </source>
</reference>
<accession>A0A0C3BSJ2</accession>
<reference evidence="2 3" key="1">
    <citation type="submission" date="2014-04" db="EMBL/GenBank/DDBJ databases">
        <authorList>
            <consortium name="DOE Joint Genome Institute"/>
            <person name="Kuo A."/>
            <person name="Tarkka M."/>
            <person name="Buscot F."/>
            <person name="Kohler A."/>
            <person name="Nagy L.G."/>
            <person name="Floudas D."/>
            <person name="Copeland A."/>
            <person name="Barry K.W."/>
            <person name="Cichocki N."/>
            <person name="Veneault-Fourrey C."/>
            <person name="LaButti K."/>
            <person name="Lindquist E.A."/>
            <person name="Lipzen A."/>
            <person name="Lundell T."/>
            <person name="Morin E."/>
            <person name="Murat C."/>
            <person name="Sun H."/>
            <person name="Tunlid A."/>
            <person name="Henrissat B."/>
            <person name="Grigoriev I.V."/>
            <person name="Hibbett D.S."/>
            <person name="Martin F."/>
            <person name="Nordberg H.P."/>
            <person name="Cantor M.N."/>
            <person name="Hua S.X."/>
        </authorList>
    </citation>
    <scope>NUCLEOTIDE SEQUENCE [LARGE SCALE GENOMIC DNA]</scope>
    <source>
        <strain evidence="2 3">F 1598</strain>
    </source>
</reference>
<dbReference type="HOGENOM" id="CLU_1723074_0_0_1"/>
<dbReference type="AlphaFoldDB" id="A0A0C3BSJ2"/>
<dbReference type="STRING" id="765440.A0A0C3BSJ2"/>
<evidence type="ECO:0000313" key="2">
    <source>
        <dbReference type="EMBL" id="KIM80307.1"/>
    </source>
</evidence>
<organism evidence="2 3">
    <name type="scientific">Piloderma croceum (strain F 1598)</name>
    <dbReference type="NCBI Taxonomy" id="765440"/>
    <lineage>
        <taxon>Eukaryota</taxon>
        <taxon>Fungi</taxon>
        <taxon>Dikarya</taxon>
        <taxon>Basidiomycota</taxon>
        <taxon>Agaricomycotina</taxon>
        <taxon>Agaricomycetes</taxon>
        <taxon>Agaricomycetidae</taxon>
        <taxon>Atheliales</taxon>
        <taxon>Atheliaceae</taxon>
        <taxon>Piloderma</taxon>
    </lineage>
</organism>
<sequence length="152" mass="17265">MIVKRLLLNIDETKTYIQNLRAGRKFRLVDQDISVITLYHAQFLKIRAVLRAIADGVKVESVEEFQGQYAHTNISTAYRHRRPDRSIALPIVAFLLELSPLERRVRGITQRSWRMKVTTGEMELSLTFAGIDSAEDGIEADANVDKTGLIPL</sequence>
<dbReference type="EMBL" id="KN833004">
    <property type="protein sequence ID" value="KIM80307.1"/>
    <property type="molecule type" value="Genomic_DNA"/>
</dbReference>